<comment type="subcellular location">
    <subcellularLocation>
        <location evidence="6">Plastid</location>
        <location evidence="6">Chloroplast</location>
    </subcellularLocation>
</comment>
<evidence type="ECO:0000313" key="10">
    <source>
        <dbReference type="EMBL" id="ALP86085.1"/>
    </source>
</evidence>
<dbReference type="GO" id="GO:0042274">
    <property type="term" value="P:ribosomal small subunit biogenesis"/>
    <property type="evidence" value="ECO:0007669"/>
    <property type="project" value="TreeGrafter"/>
</dbReference>
<keyword evidence="2 6" id="KW-0699">rRNA-binding</keyword>
<dbReference type="Pfam" id="PF00163">
    <property type="entry name" value="Ribosomal_S4"/>
    <property type="match status" value="1"/>
</dbReference>
<dbReference type="InterPro" id="IPR036986">
    <property type="entry name" value="S4_RNA-bd_sf"/>
</dbReference>
<organism evidence="10">
    <name type="scientific">Phacus orbicularis</name>
    <dbReference type="NCBI Taxonomy" id="158829"/>
    <lineage>
        <taxon>Eukaryota</taxon>
        <taxon>Discoba</taxon>
        <taxon>Euglenozoa</taxon>
        <taxon>Euglenida</taxon>
        <taxon>Spirocuta</taxon>
        <taxon>Euglenophyceae</taxon>
        <taxon>Euglenales</taxon>
        <taxon>Phacaceae</taxon>
        <taxon>Phacus</taxon>
    </lineage>
</organism>
<dbReference type="InterPro" id="IPR018079">
    <property type="entry name" value="Ribosomal_uS4_CS"/>
</dbReference>
<dbReference type="PANTHER" id="PTHR11831:SF4">
    <property type="entry name" value="SMALL RIBOSOMAL SUBUNIT PROTEIN US4M"/>
    <property type="match status" value="1"/>
</dbReference>
<keyword evidence="5 6" id="KW-0687">Ribonucleoprotein</keyword>
<evidence type="ECO:0000256" key="7">
    <source>
        <dbReference type="RuleBase" id="RU003699"/>
    </source>
</evidence>
<dbReference type="PANTHER" id="PTHR11831">
    <property type="entry name" value="30S 40S RIBOSOMAL PROTEIN"/>
    <property type="match status" value="1"/>
</dbReference>
<dbReference type="NCBIfam" id="TIGR01017">
    <property type="entry name" value="rpsD_bact"/>
    <property type="match status" value="1"/>
</dbReference>
<reference evidence="10" key="1">
    <citation type="submission" date="2015-05" db="EMBL/GenBank/DDBJ databases">
        <title>Phacus orbicularis chloroplast genome.</title>
        <authorList>
            <person name="Kasiborski B.A."/>
            <person name="Linton E.W."/>
        </authorList>
    </citation>
    <scope>NUCLEOTIDE SEQUENCE</scope>
</reference>
<sequence>MSRYLGPRLRIVRRLGILPGLTSKTSKKISLPGQSAISSSKKLSEYCIRLREKQKLRFNYSITDRQLLNYFKKARKKKGSSGFELLSLLEMRLDNIVFRLGIASTILFARQLISHGHITVNYKVINIPSFICKPSFIVGIRKRNSSQVLVRTNLLLAKNSFLPSHLVFSNDKLEGKILSPLSRNSLILLVNDLLVVEYYSRKS</sequence>
<keyword evidence="10" id="KW-0150">Chloroplast</keyword>
<evidence type="ECO:0000256" key="2">
    <source>
        <dbReference type="ARBA" id="ARBA00022730"/>
    </source>
</evidence>
<protein>
    <recommendedName>
        <fullName evidence="6">Small ribosomal subunit protein uS4c</fullName>
    </recommendedName>
</protein>
<dbReference type="GO" id="GO:0015935">
    <property type="term" value="C:small ribosomal subunit"/>
    <property type="evidence" value="ECO:0007669"/>
    <property type="project" value="InterPro"/>
</dbReference>
<dbReference type="Gene3D" id="1.10.1050.10">
    <property type="entry name" value="Ribosomal Protein S4 Delta 41, Chain A, domain 1"/>
    <property type="match status" value="1"/>
</dbReference>
<evidence type="ECO:0000256" key="6">
    <source>
        <dbReference type="HAMAP-Rule" id="MF_01306"/>
    </source>
</evidence>
<dbReference type="PROSITE" id="PS00632">
    <property type="entry name" value="RIBOSOMAL_S4"/>
    <property type="match status" value="1"/>
</dbReference>
<keyword evidence="4 6" id="KW-0689">Ribosomal protein</keyword>
<dbReference type="FunFam" id="1.10.1050.10:FF:000002">
    <property type="entry name" value="30S ribosomal protein S4, chloroplastic"/>
    <property type="match status" value="1"/>
</dbReference>
<feature type="domain" description="RNA-binding S4" evidence="8">
    <location>
        <begin position="91"/>
        <end position="155"/>
    </location>
</feature>
<name>A0A182B0X8_9EUGL</name>
<dbReference type="Gene3D" id="3.10.290.10">
    <property type="entry name" value="RNA-binding S4 domain"/>
    <property type="match status" value="1"/>
</dbReference>
<geneLocation type="chloroplast" evidence="10"/>
<evidence type="ECO:0000256" key="5">
    <source>
        <dbReference type="ARBA" id="ARBA00023274"/>
    </source>
</evidence>
<gene>
    <name evidence="6 10" type="primary">rps4</name>
</gene>
<proteinExistence type="inferred from homology"/>
<keyword evidence="10" id="KW-0934">Plastid</keyword>
<dbReference type="GO" id="GO:0003735">
    <property type="term" value="F:structural constituent of ribosome"/>
    <property type="evidence" value="ECO:0007669"/>
    <property type="project" value="InterPro"/>
</dbReference>
<dbReference type="EMBL" id="KR921747">
    <property type="protein sequence ID" value="ALP86085.1"/>
    <property type="molecule type" value="Genomic_DNA"/>
</dbReference>
<comment type="function">
    <text evidence="6">With S5 and S12 plays an important role in translational accuracy.</text>
</comment>
<evidence type="ECO:0000256" key="4">
    <source>
        <dbReference type="ARBA" id="ARBA00022980"/>
    </source>
</evidence>
<evidence type="ECO:0000259" key="9">
    <source>
        <dbReference type="SMART" id="SM01390"/>
    </source>
</evidence>
<dbReference type="SMART" id="SM01390">
    <property type="entry name" value="Ribosomal_S4"/>
    <property type="match status" value="1"/>
</dbReference>
<comment type="subunit">
    <text evidence="6">Part of the 30S ribosomal subunit. Contacts protein S5. The interaction surface between S4 and S5 is involved in control of translational fidelity.</text>
</comment>
<evidence type="ECO:0000256" key="3">
    <source>
        <dbReference type="ARBA" id="ARBA00022884"/>
    </source>
</evidence>
<dbReference type="GO" id="GO:0019843">
    <property type="term" value="F:rRNA binding"/>
    <property type="evidence" value="ECO:0007669"/>
    <property type="project" value="UniProtKB-UniRule"/>
</dbReference>
<dbReference type="InterPro" id="IPR002942">
    <property type="entry name" value="S4_RNA-bd"/>
</dbReference>
<feature type="domain" description="Small ribosomal subunit protein uS4 N-terminal" evidence="9">
    <location>
        <begin position="3"/>
        <end position="90"/>
    </location>
</feature>
<comment type="similarity">
    <text evidence="1 6 7">Belongs to the universal ribosomal protein uS4 family.</text>
</comment>
<dbReference type="PROSITE" id="PS50889">
    <property type="entry name" value="S4"/>
    <property type="match status" value="1"/>
</dbReference>
<evidence type="ECO:0000259" key="8">
    <source>
        <dbReference type="SMART" id="SM00363"/>
    </source>
</evidence>
<dbReference type="CDD" id="cd00165">
    <property type="entry name" value="S4"/>
    <property type="match status" value="1"/>
</dbReference>
<dbReference type="NCBIfam" id="NF003717">
    <property type="entry name" value="PRK05327.1"/>
    <property type="match status" value="1"/>
</dbReference>
<dbReference type="HAMAP" id="MF_01306_B">
    <property type="entry name" value="Ribosomal_uS4_B"/>
    <property type="match status" value="1"/>
</dbReference>
<accession>A0A182B0X8</accession>
<dbReference type="Pfam" id="PF01479">
    <property type="entry name" value="S4"/>
    <property type="match status" value="1"/>
</dbReference>
<dbReference type="SUPFAM" id="SSF55174">
    <property type="entry name" value="Alpha-L RNA-binding motif"/>
    <property type="match status" value="1"/>
</dbReference>
<dbReference type="SMART" id="SM00363">
    <property type="entry name" value="S4"/>
    <property type="match status" value="1"/>
</dbReference>
<keyword evidence="3 6" id="KW-0694">RNA-binding</keyword>
<dbReference type="GO" id="GO:0006412">
    <property type="term" value="P:translation"/>
    <property type="evidence" value="ECO:0007669"/>
    <property type="project" value="UniProtKB-UniRule"/>
</dbReference>
<dbReference type="InterPro" id="IPR001912">
    <property type="entry name" value="Ribosomal_uS4_N"/>
</dbReference>
<comment type="function">
    <text evidence="6">One of the primary rRNA binding proteins, it binds directly to 16S rRNA where it nucleates assembly of the body of the 30S subunit.</text>
</comment>
<dbReference type="GO" id="GO:0009507">
    <property type="term" value="C:chloroplast"/>
    <property type="evidence" value="ECO:0007669"/>
    <property type="project" value="UniProtKB-SubCell"/>
</dbReference>
<dbReference type="InterPro" id="IPR005709">
    <property type="entry name" value="Ribosomal_uS4_bac-type"/>
</dbReference>
<dbReference type="AlphaFoldDB" id="A0A182B0X8"/>
<dbReference type="InterPro" id="IPR022801">
    <property type="entry name" value="Ribosomal_uS4"/>
</dbReference>
<dbReference type="FunFam" id="3.10.290.10:FF:000001">
    <property type="entry name" value="30S ribosomal protein S4"/>
    <property type="match status" value="1"/>
</dbReference>
<evidence type="ECO:0000256" key="1">
    <source>
        <dbReference type="ARBA" id="ARBA00007465"/>
    </source>
</evidence>